<dbReference type="SUPFAM" id="SSF51735">
    <property type="entry name" value="NAD(P)-binding Rossmann-fold domains"/>
    <property type="match status" value="1"/>
</dbReference>
<evidence type="ECO:0000256" key="9">
    <source>
        <dbReference type="HAMAP-Rule" id="MF_00183"/>
    </source>
</evidence>
<dbReference type="Gene3D" id="3.40.50.720">
    <property type="entry name" value="NAD(P)-binding Rossmann-like Domain"/>
    <property type="match status" value="1"/>
</dbReference>
<gene>
    <name evidence="9" type="primary">dxr</name>
    <name evidence="13" type="ORF">SAMN02745181_3529</name>
</gene>
<keyword evidence="6 9" id="KW-0464">Manganese</keyword>
<evidence type="ECO:0000256" key="6">
    <source>
        <dbReference type="ARBA" id="ARBA00023211"/>
    </source>
</evidence>
<keyword evidence="7 9" id="KW-0414">Isoprene biosynthesis</keyword>
<evidence type="ECO:0000259" key="10">
    <source>
        <dbReference type="Pfam" id="PF02670"/>
    </source>
</evidence>
<dbReference type="PIRSF" id="PIRSF006205">
    <property type="entry name" value="Dxp_reductismrs"/>
    <property type="match status" value="1"/>
</dbReference>
<feature type="binding site" evidence="9">
    <location>
        <position position="222"/>
    </location>
    <ligand>
        <name>1-deoxy-D-xylulose 5-phosphate</name>
        <dbReference type="ChEBI" id="CHEBI:57792"/>
    </ligand>
</feature>
<comment type="cofactor">
    <cofactor evidence="9">
        <name>Mg(2+)</name>
        <dbReference type="ChEBI" id="CHEBI:18420"/>
    </cofactor>
    <cofactor evidence="9">
        <name>Mn(2+)</name>
        <dbReference type="ChEBI" id="CHEBI:29035"/>
    </cofactor>
</comment>
<evidence type="ECO:0000256" key="1">
    <source>
        <dbReference type="ARBA" id="ARBA00005094"/>
    </source>
</evidence>
<dbReference type="InParanoid" id="A0A1M6R2A3"/>
<dbReference type="FunCoup" id="A0A1M6R2A3">
    <property type="interactions" value="347"/>
</dbReference>
<feature type="binding site" evidence="9">
    <location>
        <position position="151"/>
    </location>
    <ligand>
        <name>1-deoxy-D-xylulose 5-phosphate</name>
        <dbReference type="ChEBI" id="CHEBI:57792"/>
    </ligand>
</feature>
<protein>
    <recommendedName>
        <fullName evidence="9">1-deoxy-D-xylulose 5-phosphate reductoisomerase</fullName>
        <shortName evidence="9">DXP reductoisomerase</shortName>
        <ecNumber evidence="9">1.1.1.267</ecNumber>
    </recommendedName>
    <alternativeName>
        <fullName evidence="9">1-deoxyxylulose-5-phosphate reductoisomerase</fullName>
    </alternativeName>
    <alternativeName>
        <fullName evidence="9">2-C-methyl-D-erythritol 4-phosphate synthase</fullName>
    </alternativeName>
</protein>
<feature type="binding site" evidence="9">
    <location>
        <position position="213"/>
    </location>
    <ligand>
        <name>1-deoxy-D-xylulose 5-phosphate</name>
        <dbReference type="ChEBI" id="CHEBI:57792"/>
    </ligand>
</feature>
<dbReference type="InterPro" id="IPR013512">
    <property type="entry name" value="DXP_reductoisomerase_N"/>
</dbReference>
<dbReference type="SUPFAM" id="SSF69055">
    <property type="entry name" value="1-deoxy-D-xylulose-5-phosphate reductoisomerase, C-terminal domain"/>
    <property type="match status" value="1"/>
</dbReference>
<evidence type="ECO:0000256" key="4">
    <source>
        <dbReference type="ARBA" id="ARBA00022857"/>
    </source>
</evidence>
<evidence type="ECO:0000259" key="11">
    <source>
        <dbReference type="Pfam" id="PF08436"/>
    </source>
</evidence>
<evidence type="ECO:0000259" key="12">
    <source>
        <dbReference type="Pfam" id="PF13288"/>
    </source>
</evidence>
<dbReference type="InterPro" id="IPR036169">
    <property type="entry name" value="DXPR_C_sf"/>
</dbReference>
<comment type="function">
    <text evidence="9">Catalyzes the NADPH-dependent rearrangement and reduction of 1-deoxy-D-xylulose-5-phosphate (DXP) to 2-C-methyl-D-erythritol 4-phosphate (MEP).</text>
</comment>
<feature type="binding site" evidence="9">
    <location>
        <position position="219"/>
    </location>
    <ligand>
        <name>1-deoxy-D-xylulose 5-phosphate</name>
        <dbReference type="ChEBI" id="CHEBI:57792"/>
    </ligand>
</feature>
<dbReference type="FunFam" id="3.40.50.720:FF:000045">
    <property type="entry name" value="1-deoxy-D-xylulose 5-phosphate reductoisomerase"/>
    <property type="match status" value="1"/>
</dbReference>
<dbReference type="SUPFAM" id="SSF55347">
    <property type="entry name" value="Glyceraldehyde-3-phosphate dehydrogenase-like, C-terminal domain"/>
    <property type="match status" value="1"/>
</dbReference>
<dbReference type="AlphaFoldDB" id="A0A1M6R2A3"/>
<feature type="domain" description="1-deoxy-D-xylulose 5-phosphate reductoisomerase N-terminal" evidence="10">
    <location>
        <begin position="6"/>
        <end position="131"/>
    </location>
</feature>
<dbReference type="NCBIfam" id="NF009114">
    <property type="entry name" value="PRK12464.1"/>
    <property type="match status" value="1"/>
</dbReference>
<keyword evidence="13" id="KW-0413">Isomerase</keyword>
<dbReference type="InterPro" id="IPR013644">
    <property type="entry name" value="DXP_reductoisomerase_C"/>
</dbReference>
<name>A0A1M6R2A3_9BACT</name>
<feature type="binding site" evidence="9">
    <location>
        <position position="206"/>
    </location>
    <ligand>
        <name>NADPH</name>
        <dbReference type="ChEBI" id="CHEBI:57783"/>
    </ligand>
</feature>
<keyword evidence="9" id="KW-0460">Magnesium</keyword>
<proteinExistence type="inferred from homology"/>
<feature type="binding site" evidence="9">
    <location>
        <position position="149"/>
    </location>
    <ligand>
        <name>Mn(2+)</name>
        <dbReference type="ChEBI" id="CHEBI:29035"/>
    </ligand>
</feature>
<feature type="binding site" evidence="9">
    <location>
        <position position="15"/>
    </location>
    <ligand>
        <name>NADPH</name>
        <dbReference type="ChEBI" id="CHEBI:57783"/>
    </ligand>
</feature>
<evidence type="ECO:0000256" key="5">
    <source>
        <dbReference type="ARBA" id="ARBA00023002"/>
    </source>
</evidence>
<keyword evidence="4 9" id="KW-0521">NADP</keyword>
<dbReference type="GO" id="GO:0016853">
    <property type="term" value="F:isomerase activity"/>
    <property type="evidence" value="ECO:0007669"/>
    <property type="project" value="UniProtKB-KW"/>
</dbReference>
<feature type="binding site" evidence="9">
    <location>
        <position position="38"/>
    </location>
    <ligand>
        <name>NADPH</name>
        <dbReference type="ChEBI" id="CHEBI:57783"/>
    </ligand>
</feature>
<evidence type="ECO:0000256" key="8">
    <source>
        <dbReference type="ARBA" id="ARBA00048543"/>
    </source>
</evidence>
<feature type="domain" description="DXP reductoisomerase C-terminal" evidence="12">
    <location>
        <begin position="262"/>
        <end position="379"/>
    </location>
</feature>
<keyword evidence="14" id="KW-1185">Reference proteome</keyword>
<feature type="binding site" evidence="9">
    <location>
        <position position="222"/>
    </location>
    <ligand>
        <name>Mn(2+)</name>
        <dbReference type="ChEBI" id="CHEBI:29035"/>
    </ligand>
</feature>
<feature type="binding site" evidence="9">
    <location>
        <position position="200"/>
    </location>
    <ligand>
        <name>1-deoxy-D-xylulose 5-phosphate</name>
        <dbReference type="ChEBI" id="CHEBI:57792"/>
    </ligand>
</feature>
<dbReference type="InterPro" id="IPR036291">
    <property type="entry name" value="NAD(P)-bd_dom_sf"/>
</dbReference>
<dbReference type="EMBL" id="FQYR01000007">
    <property type="protein sequence ID" value="SHK26631.1"/>
    <property type="molecule type" value="Genomic_DNA"/>
</dbReference>
<accession>A0A1M6R2A3</accession>
<dbReference type="InterPro" id="IPR003821">
    <property type="entry name" value="DXP_reductoisomerase"/>
</dbReference>
<dbReference type="Pfam" id="PF08436">
    <property type="entry name" value="DXP_redisom_C"/>
    <property type="match status" value="1"/>
</dbReference>
<feature type="binding site" evidence="9">
    <location>
        <position position="218"/>
    </location>
    <ligand>
        <name>1-deoxy-D-xylulose 5-phosphate</name>
        <dbReference type="ChEBI" id="CHEBI:57792"/>
    </ligand>
</feature>
<evidence type="ECO:0000256" key="2">
    <source>
        <dbReference type="ARBA" id="ARBA00006825"/>
    </source>
</evidence>
<keyword evidence="3 9" id="KW-0479">Metal-binding</keyword>
<dbReference type="UniPathway" id="UPA00056">
    <property type="reaction ID" value="UER00092"/>
</dbReference>
<dbReference type="RefSeq" id="WP_143185083.1">
    <property type="nucleotide sequence ID" value="NZ_FQYR01000007.1"/>
</dbReference>
<keyword evidence="5 9" id="KW-0560">Oxidoreductase</keyword>
<evidence type="ECO:0000256" key="3">
    <source>
        <dbReference type="ARBA" id="ARBA00022723"/>
    </source>
</evidence>
<feature type="binding site" evidence="9">
    <location>
        <position position="13"/>
    </location>
    <ligand>
        <name>NADPH</name>
        <dbReference type="ChEBI" id="CHEBI:57783"/>
    </ligand>
</feature>
<dbReference type="InterPro" id="IPR026877">
    <property type="entry name" value="DXPR_C"/>
</dbReference>
<dbReference type="STRING" id="1123071.SAMN02745181_3529"/>
<feature type="binding site" evidence="9">
    <location>
        <position position="177"/>
    </location>
    <ligand>
        <name>1-deoxy-D-xylulose 5-phosphate</name>
        <dbReference type="ChEBI" id="CHEBI:57792"/>
    </ligand>
</feature>
<organism evidence="13 14">
    <name type="scientific">Rubritalea squalenifaciens DSM 18772</name>
    <dbReference type="NCBI Taxonomy" id="1123071"/>
    <lineage>
        <taxon>Bacteria</taxon>
        <taxon>Pseudomonadati</taxon>
        <taxon>Verrucomicrobiota</taxon>
        <taxon>Verrucomicrobiia</taxon>
        <taxon>Verrucomicrobiales</taxon>
        <taxon>Rubritaleaceae</taxon>
        <taxon>Rubritalea</taxon>
    </lineage>
</organism>
<feature type="binding site" evidence="9">
    <location>
        <position position="125"/>
    </location>
    <ligand>
        <name>NADPH</name>
        <dbReference type="ChEBI" id="CHEBI:57783"/>
    </ligand>
</feature>
<dbReference type="PANTHER" id="PTHR30525">
    <property type="entry name" value="1-DEOXY-D-XYLULOSE 5-PHOSPHATE REDUCTOISOMERASE"/>
    <property type="match status" value="1"/>
</dbReference>
<feature type="binding site" evidence="9">
    <location>
        <position position="151"/>
    </location>
    <ligand>
        <name>Mn(2+)</name>
        <dbReference type="ChEBI" id="CHEBI:29035"/>
    </ligand>
</feature>
<dbReference type="GO" id="GO:0030145">
    <property type="term" value="F:manganese ion binding"/>
    <property type="evidence" value="ECO:0007669"/>
    <property type="project" value="TreeGrafter"/>
</dbReference>
<dbReference type="Proteomes" id="UP000184510">
    <property type="component" value="Unassembled WGS sequence"/>
</dbReference>
<evidence type="ECO:0000313" key="13">
    <source>
        <dbReference type="EMBL" id="SHK26631.1"/>
    </source>
</evidence>
<dbReference type="GO" id="GO:0030604">
    <property type="term" value="F:1-deoxy-D-xylulose-5-phosphate reductoisomerase activity"/>
    <property type="evidence" value="ECO:0007669"/>
    <property type="project" value="UniProtKB-UniRule"/>
</dbReference>
<feature type="binding site" evidence="9">
    <location>
        <position position="124"/>
    </location>
    <ligand>
        <name>1-deoxy-D-xylulose 5-phosphate</name>
        <dbReference type="ChEBI" id="CHEBI:57792"/>
    </ligand>
</feature>
<evidence type="ECO:0000256" key="7">
    <source>
        <dbReference type="ARBA" id="ARBA00023229"/>
    </source>
</evidence>
<feature type="binding site" evidence="9">
    <location>
        <position position="150"/>
    </location>
    <ligand>
        <name>1-deoxy-D-xylulose 5-phosphate</name>
        <dbReference type="ChEBI" id="CHEBI:57792"/>
    </ligand>
</feature>
<reference evidence="13 14" key="1">
    <citation type="submission" date="2016-11" db="EMBL/GenBank/DDBJ databases">
        <authorList>
            <person name="Jaros S."/>
            <person name="Januszkiewicz K."/>
            <person name="Wedrychowicz H."/>
        </authorList>
    </citation>
    <scope>NUCLEOTIDE SEQUENCE [LARGE SCALE GENOMIC DNA]</scope>
    <source>
        <strain evidence="13 14">DSM 18772</strain>
    </source>
</reference>
<feature type="domain" description="1-deoxy-D-xylulose 5-phosphate reductoisomerase C-terminal" evidence="11">
    <location>
        <begin position="145"/>
        <end position="230"/>
    </location>
</feature>
<comment type="caution">
    <text evidence="9">Lacks conserved residue(s) required for the propagation of feature annotation.</text>
</comment>
<dbReference type="EC" id="1.1.1.267" evidence="9"/>
<evidence type="ECO:0000313" key="14">
    <source>
        <dbReference type="Proteomes" id="UP000184510"/>
    </source>
</evidence>
<dbReference type="PANTHER" id="PTHR30525:SF0">
    <property type="entry name" value="1-DEOXY-D-XYLULOSE 5-PHOSPHATE REDUCTOISOMERASE, CHLOROPLASTIC"/>
    <property type="match status" value="1"/>
</dbReference>
<feature type="binding site" evidence="9">
    <location>
        <position position="12"/>
    </location>
    <ligand>
        <name>NADPH</name>
        <dbReference type="ChEBI" id="CHEBI:57783"/>
    </ligand>
</feature>
<dbReference type="GO" id="GO:0051484">
    <property type="term" value="P:isopentenyl diphosphate biosynthetic process, methylerythritol 4-phosphate pathway involved in terpenoid biosynthetic process"/>
    <property type="evidence" value="ECO:0007669"/>
    <property type="project" value="TreeGrafter"/>
</dbReference>
<comment type="catalytic activity">
    <reaction evidence="8">
        <text>2-C-methyl-D-erythritol 4-phosphate + NADP(+) = 1-deoxy-D-xylulose 5-phosphate + NADPH + H(+)</text>
        <dbReference type="Rhea" id="RHEA:13717"/>
        <dbReference type="ChEBI" id="CHEBI:15378"/>
        <dbReference type="ChEBI" id="CHEBI:57783"/>
        <dbReference type="ChEBI" id="CHEBI:57792"/>
        <dbReference type="ChEBI" id="CHEBI:58262"/>
        <dbReference type="ChEBI" id="CHEBI:58349"/>
        <dbReference type="EC" id="1.1.1.267"/>
    </reaction>
    <physiologicalReaction direction="right-to-left" evidence="8">
        <dbReference type="Rhea" id="RHEA:13719"/>
    </physiologicalReaction>
</comment>
<dbReference type="GO" id="GO:0070402">
    <property type="term" value="F:NADPH binding"/>
    <property type="evidence" value="ECO:0007669"/>
    <property type="project" value="InterPro"/>
</dbReference>
<sequence>MKRKKVVILGSTGSIGTSALKVAQEIPERMEVVGLAAANSVSSLAQQVRETGVKHVAIYNESKESELRAAIPNDVKIYTGLEGLVELSRLEGADMVLVSIVGTAGLYPALAAIEEGKELAVASKEILVMAGELVMGAAAKKGVKVLPVDSEHNAIFQCLDGHRGGEKEISRLILTASGGPFRTWEANRLEGVQLEQALKHPTWEMGRKITIDSATLFNKGLEMIEARWLFDVEMDRVDVIVHPQSIVHSMVEFIDGSVLAQLSTTDMCFPIQYAVTWPERVSNGLKPLNFAELGKLEFEAARRDVFPAIDLAVRAGSVGGTLPAVLNAANEVAVDAFVDRKIGFTDIWRLVGQTMDAHTVGRGITLDELIKADADAREYAASLV</sequence>
<dbReference type="HAMAP" id="MF_00183">
    <property type="entry name" value="DXP_reductoisom"/>
    <property type="match status" value="1"/>
</dbReference>
<feature type="binding site" evidence="9">
    <location>
        <position position="14"/>
    </location>
    <ligand>
        <name>NADPH</name>
        <dbReference type="ChEBI" id="CHEBI:57783"/>
    </ligand>
</feature>
<dbReference type="OrthoDB" id="9806546at2"/>
<dbReference type="Pfam" id="PF02670">
    <property type="entry name" value="DXP_reductoisom"/>
    <property type="match status" value="1"/>
</dbReference>
<dbReference type="Pfam" id="PF13288">
    <property type="entry name" value="DXPR_C"/>
    <property type="match status" value="1"/>
</dbReference>
<dbReference type="NCBIfam" id="TIGR00243">
    <property type="entry name" value="Dxr"/>
    <property type="match status" value="1"/>
</dbReference>
<dbReference type="Gene3D" id="1.10.1740.10">
    <property type="match status" value="1"/>
</dbReference>
<comment type="similarity">
    <text evidence="2 9">Belongs to the DXR family.</text>
</comment>
<comment type="pathway">
    <text evidence="1 9">Isoprenoid biosynthesis; isopentenyl diphosphate biosynthesis via DXP pathway; isopentenyl diphosphate from 1-deoxy-D-xylulose 5-phosphate: step 1/6.</text>
</comment>